<accession>A0A7W6D664</accession>
<sequence length="128" mass="14592">MVTFHVGQKVVCIDDRFKNISIDQGIRKGQIYTVRWAGHYRHYVDGDFYGIKLMELNRGNDDGPEGYGAADMPFRATRFRPLVSDRIKSMLGIKAPAPKKEARPSMVPSVKPKPKVTTPEKEREEEKV</sequence>
<dbReference type="RefSeq" id="WP_183802919.1">
    <property type="nucleotide sequence ID" value="NZ_JACIEE010000004.1"/>
</dbReference>
<comment type="caution">
    <text evidence="2">The sequence shown here is derived from an EMBL/GenBank/DDBJ whole genome shotgun (WGS) entry which is preliminary data.</text>
</comment>
<name>A0A7W6D664_9HYPH</name>
<gene>
    <name evidence="2" type="ORF">GGQ64_001992</name>
</gene>
<protein>
    <recommendedName>
        <fullName evidence="4">CAP-Gly domain protein</fullName>
    </recommendedName>
</protein>
<organism evidence="2 3">
    <name type="scientific">Mycoplana azooxidifex</name>
    <dbReference type="NCBI Taxonomy" id="1636188"/>
    <lineage>
        <taxon>Bacteria</taxon>
        <taxon>Pseudomonadati</taxon>
        <taxon>Pseudomonadota</taxon>
        <taxon>Alphaproteobacteria</taxon>
        <taxon>Hyphomicrobiales</taxon>
        <taxon>Rhizobiaceae</taxon>
        <taxon>Mycoplana</taxon>
    </lineage>
</organism>
<evidence type="ECO:0008006" key="4">
    <source>
        <dbReference type="Google" id="ProtNLM"/>
    </source>
</evidence>
<dbReference type="EMBL" id="JACIEE010000004">
    <property type="protein sequence ID" value="MBB3976792.1"/>
    <property type="molecule type" value="Genomic_DNA"/>
</dbReference>
<evidence type="ECO:0000256" key="1">
    <source>
        <dbReference type="SAM" id="MobiDB-lite"/>
    </source>
</evidence>
<feature type="compositionally biased region" description="Basic and acidic residues" evidence="1">
    <location>
        <begin position="118"/>
        <end position="128"/>
    </location>
</feature>
<feature type="region of interest" description="Disordered" evidence="1">
    <location>
        <begin position="93"/>
        <end position="128"/>
    </location>
</feature>
<reference evidence="2 3" key="1">
    <citation type="submission" date="2020-08" db="EMBL/GenBank/DDBJ databases">
        <title>Genomic Encyclopedia of Type Strains, Phase IV (KMG-IV): sequencing the most valuable type-strain genomes for metagenomic binning, comparative biology and taxonomic classification.</title>
        <authorList>
            <person name="Goeker M."/>
        </authorList>
    </citation>
    <scope>NUCLEOTIDE SEQUENCE [LARGE SCALE GENOMIC DNA]</scope>
    <source>
        <strain evidence="2 3">DSM 100211</strain>
    </source>
</reference>
<keyword evidence="3" id="KW-1185">Reference proteome</keyword>
<dbReference type="AlphaFoldDB" id="A0A7W6D664"/>
<evidence type="ECO:0000313" key="2">
    <source>
        <dbReference type="EMBL" id="MBB3976792.1"/>
    </source>
</evidence>
<dbReference type="Proteomes" id="UP000574761">
    <property type="component" value="Unassembled WGS sequence"/>
</dbReference>
<proteinExistence type="predicted"/>
<evidence type="ECO:0000313" key="3">
    <source>
        <dbReference type="Proteomes" id="UP000574761"/>
    </source>
</evidence>